<name>A0ABW2V5U6_9BACL</name>
<evidence type="ECO:0000259" key="2">
    <source>
        <dbReference type="SMART" id="SM00507"/>
    </source>
</evidence>
<keyword evidence="3" id="KW-0540">Nuclease</keyword>
<dbReference type="PANTHER" id="PTHR33877">
    <property type="entry name" value="SLL1193 PROTEIN"/>
    <property type="match status" value="1"/>
</dbReference>
<feature type="compositionally biased region" description="Low complexity" evidence="1">
    <location>
        <begin position="116"/>
        <end position="128"/>
    </location>
</feature>
<evidence type="ECO:0000313" key="4">
    <source>
        <dbReference type="Proteomes" id="UP001596528"/>
    </source>
</evidence>
<keyword evidence="3" id="KW-0255">Endonuclease</keyword>
<dbReference type="PANTHER" id="PTHR33877:SF2">
    <property type="entry name" value="OS07G0170200 PROTEIN"/>
    <property type="match status" value="1"/>
</dbReference>
<dbReference type="EMBL" id="JBHTGQ010000031">
    <property type="protein sequence ID" value="MFC7750923.1"/>
    <property type="molecule type" value="Genomic_DNA"/>
</dbReference>
<dbReference type="GO" id="GO:0004519">
    <property type="term" value="F:endonuclease activity"/>
    <property type="evidence" value="ECO:0007669"/>
    <property type="project" value="UniProtKB-KW"/>
</dbReference>
<dbReference type="SMART" id="SM00507">
    <property type="entry name" value="HNHc"/>
    <property type="match status" value="1"/>
</dbReference>
<dbReference type="Gene3D" id="1.10.30.50">
    <property type="match status" value="1"/>
</dbReference>
<sequence length="275" mass="29233">MQRGAGPEAGQPHAAAGSAAEAAASPPASGPVPQPPPASPEPAAGKRKRRRRRKRRAPAPAAHGPAAASPEAGPKARTVAAPDSGEPSAEADEARPEPAEPPRKRKRRRRRRRKPGSAPVSASAAGAVRPPDRVPKRFPGPYTTDTSVLDDRGTGFILLRGRHGNGKRWQTEVTAEIAIRMVREGAAGILHPRLIHKLYSKSDMRLLILQRDNYTCRYCGGYGDTIDHVLPKSKGGLTSPANCVCACSACNLKKADKLLPEPGAPDRSVRLPDED</sequence>
<organism evidence="3 4">
    <name type="scientific">Paenibacillus thermoaerophilus</name>
    <dbReference type="NCBI Taxonomy" id="1215385"/>
    <lineage>
        <taxon>Bacteria</taxon>
        <taxon>Bacillati</taxon>
        <taxon>Bacillota</taxon>
        <taxon>Bacilli</taxon>
        <taxon>Bacillales</taxon>
        <taxon>Paenibacillaceae</taxon>
        <taxon>Paenibacillus</taxon>
    </lineage>
</organism>
<feature type="compositionally biased region" description="Low complexity" evidence="1">
    <location>
        <begin position="9"/>
        <end position="27"/>
    </location>
</feature>
<feature type="compositionally biased region" description="Low complexity" evidence="1">
    <location>
        <begin position="58"/>
        <end position="77"/>
    </location>
</feature>
<feature type="compositionally biased region" description="Basic residues" evidence="1">
    <location>
        <begin position="103"/>
        <end position="115"/>
    </location>
</feature>
<dbReference type="CDD" id="cd00085">
    <property type="entry name" value="HNHc"/>
    <property type="match status" value="1"/>
</dbReference>
<comment type="caution">
    <text evidence="3">The sequence shown here is derived from an EMBL/GenBank/DDBJ whole genome shotgun (WGS) entry which is preliminary data.</text>
</comment>
<evidence type="ECO:0000313" key="3">
    <source>
        <dbReference type="EMBL" id="MFC7750923.1"/>
    </source>
</evidence>
<feature type="region of interest" description="Disordered" evidence="1">
    <location>
        <begin position="1"/>
        <end position="146"/>
    </location>
</feature>
<dbReference type="InterPro" id="IPR002711">
    <property type="entry name" value="HNH"/>
</dbReference>
<proteinExistence type="predicted"/>
<dbReference type="InterPro" id="IPR003615">
    <property type="entry name" value="HNH_nuc"/>
</dbReference>
<dbReference type="InterPro" id="IPR052892">
    <property type="entry name" value="NA-targeting_endonuclease"/>
</dbReference>
<keyword evidence="4" id="KW-1185">Reference proteome</keyword>
<dbReference type="Pfam" id="PF01844">
    <property type="entry name" value="HNH"/>
    <property type="match status" value="1"/>
</dbReference>
<feature type="compositionally biased region" description="Pro residues" evidence="1">
    <location>
        <begin position="28"/>
        <end position="40"/>
    </location>
</feature>
<dbReference type="Proteomes" id="UP001596528">
    <property type="component" value="Unassembled WGS sequence"/>
</dbReference>
<dbReference type="RefSeq" id="WP_170209479.1">
    <property type="nucleotide sequence ID" value="NZ_JBHTGQ010000031.1"/>
</dbReference>
<gene>
    <name evidence="3" type="ORF">ACFQWB_13430</name>
</gene>
<feature type="domain" description="HNH nuclease" evidence="2">
    <location>
        <begin position="203"/>
        <end position="252"/>
    </location>
</feature>
<accession>A0ABW2V5U6</accession>
<protein>
    <submittedName>
        <fullName evidence="3">HNH endonuclease</fullName>
    </submittedName>
</protein>
<feature type="compositionally biased region" description="Basic residues" evidence="1">
    <location>
        <begin position="45"/>
        <end position="57"/>
    </location>
</feature>
<reference evidence="4" key="1">
    <citation type="journal article" date="2019" name="Int. J. Syst. Evol. Microbiol.">
        <title>The Global Catalogue of Microorganisms (GCM) 10K type strain sequencing project: providing services to taxonomists for standard genome sequencing and annotation.</title>
        <authorList>
            <consortium name="The Broad Institute Genomics Platform"/>
            <consortium name="The Broad Institute Genome Sequencing Center for Infectious Disease"/>
            <person name="Wu L."/>
            <person name="Ma J."/>
        </authorList>
    </citation>
    <scope>NUCLEOTIDE SEQUENCE [LARGE SCALE GENOMIC DNA]</scope>
    <source>
        <strain evidence="4">JCM 18657</strain>
    </source>
</reference>
<evidence type="ECO:0000256" key="1">
    <source>
        <dbReference type="SAM" id="MobiDB-lite"/>
    </source>
</evidence>
<keyword evidence="3" id="KW-0378">Hydrolase</keyword>
<feature type="compositionally biased region" description="Basic and acidic residues" evidence="1">
    <location>
        <begin position="92"/>
        <end position="102"/>
    </location>
</feature>